<dbReference type="InterPro" id="IPR036291">
    <property type="entry name" value="NAD(P)-bd_dom_sf"/>
</dbReference>
<dbReference type="InterPro" id="IPR002347">
    <property type="entry name" value="SDR_fam"/>
</dbReference>
<reference evidence="5 6" key="1">
    <citation type="submission" date="2018-11" db="EMBL/GenBank/DDBJ databases">
        <title>Sequencing the genomes of 1000 actinobacteria strains.</title>
        <authorList>
            <person name="Klenk H.-P."/>
        </authorList>
    </citation>
    <scope>NUCLEOTIDE SEQUENCE [LARGE SCALE GENOMIC DNA]</scope>
    <source>
        <strain evidence="5 6">DSM 44348</strain>
    </source>
</reference>
<name>A0A3N2GUM9_9PSEU</name>
<sequence>MGSLDGKVALVTGGSRGIGAAIARKLAAEGAHVAVTYEKSASRAAEVVASIESLGRKGLALQADSADAEALTAAVDQAAEALGGLDVLVNNAGIFPRGTIEEMSLADFDRTLAVNVRAVFVATKAAVRHLPAGGRIITIGSTLGERVARPGMSAYAASKAAVVGMSRAFARDLGARGITSVVVQPGPTDTDMNPADGPRAASTLALSAVGRHASPEDLAATVAHVAGAGGAFITGSVITVDGGVNA</sequence>
<dbReference type="AlphaFoldDB" id="A0A3N2GUM9"/>
<dbReference type="RefSeq" id="WP_123683968.1">
    <property type="nucleotide sequence ID" value="NZ_CBDRCU010000008.1"/>
</dbReference>
<dbReference type="InterPro" id="IPR057326">
    <property type="entry name" value="KR_dom"/>
</dbReference>
<keyword evidence="2" id="KW-0560">Oxidoreductase</keyword>
<comment type="caution">
    <text evidence="5">The sequence shown here is derived from an EMBL/GenBank/DDBJ whole genome shotgun (WGS) entry which is preliminary data.</text>
</comment>
<evidence type="ECO:0000313" key="5">
    <source>
        <dbReference type="EMBL" id="ROS40334.1"/>
    </source>
</evidence>
<dbReference type="SMART" id="SM00822">
    <property type="entry name" value="PKS_KR"/>
    <property type="match status" value="1"/>
</dbReference>
<dbReference type="FunFam" id="3.40.50.720:FF:000084">
    <property type="entry name" value="Short-chain dehydrogenase reductase"/>
    <property type="match status" value="1"/>
</dbReference>
<evidence type="ECO:0000256" key="2">
    <source>
        <dbReference type="ARBA" id="ARBA00023002"/>
    </source>
</evidence>
<dbReference type="Gene3D" id="3.40.50.720">
    <property type="entry name" value="NAD(P)-binding Rossmann-like Domain"/>
    <property type="match status" value="1"/>
</dbReference>
<dbReference type="Pfam" id="PF00106">
    <property type="entry name" value="adh_short"/>
    <property type="match status" value="1"/>
</dbReference>
<dbReference type="GeneID" id="301844062"/>
<gene>
    <name evidence="5" type="ORF">EDD35_2666</name>
</gene>
<dbReference type="Proteomes" id="UP000274843">
    <property type="component" value="Unassembled WGS sequence"/>
</dbReference>
<protein>
    <submittedName>
        <fullName evidence="5">NAD(P)-dependent dehydrogenase (Short-subunit alcohol dehydrogenase family)</fullName>
    </submittedName>
</protein>
<evidence type="ECO:0000259" key="4">
    <source>
        <dbReference type="SMART" id="SM00822"/>
    </source>
</evidence>
<dbReference type="PRINTS" id="PR00080">
    <property type="entry name" value="SDRFAMILY"/>
</dbReference>
<evidence type="ECO:0000256" key="1">
    <source>
        <dbReference type="ARBA" id="ARBA00006484"/>
    </source>
</evidence>
<evidence type="ECO:0000256" key="3">
    <source>
        <dbReference type="RuleBase" id="RU000363"/>
    </source>
</evidence>
<comment type="similarity">
    <text evidence="1 3">Belongs to the short-chain dehydrogenases/reductases (SDR) family.</text>
</comment>
<dbReference type="GO" id="GO:0016491">
    <property type="term" value="F:oxidoreductase activity"/>
    <property type="evidence" value="ECO:0007669"/>
    <property type="project" value="UniProtKB-KW"/>
</dbReference>
<accession>A0A3N2GUM9</accession>
<dbReference type="PRINTS" id="PR00081">
    <property type="entry name" value="GDHRDH"/>
</dbReference>
<evidence type="ECO:0000313" key="6">
    <source>
        <dbReference type="Proteomes" id="UP000274843"/>
    </source>
</evidence>
<organism evidence="5 6">
    <name type="scientific">Amycolatopsis thermoflava</name>
    <dbReference type="NCBI Taxonomy" id="84480"/>
    <lineage>
        <taxon>Bacteria</taxon>
        <taxon>Bacillati</taxon>
        <taxon>Actinomycetota</taxon>
        <taxon>Actinomycetes</taxon>
        <taxon>Pseudonocardiales</taxon>
        <taxon>Pseudonocardiaceae</taxon>
        <taxon>Amycolatopsis</taxon>
        <taxon>Amycolatopsis methanolica group</taxon>
    </lineage>
</organism>
<dbReference type="EMBL" id="RKHY01000001">
    <property type="protein sequence ID" value="ROS40334.1"/>
    <property type="molecule type" value="Genomic_DNA"/>
</dbReference>
<proteinExistence type="inferred from homology"/>
<feature type="domain" description="Ketoreductase" evidence="4">
    <location>
        <begin position="7"/>
        <end position="218"/>
    </location>
</feature>
<dbReference type="PANTHER" id="PTHR43639:SF1">
    <property type="entry name" value="SHORT-CHAIN DEHYDROGENASE_REDUCTASE FAMILY PROTEIN"/>
    <property type="match status" value="1"/>
</dbReference>
<dbReference type="SUPFAM" id="SSF51735">
    <property type="entry name" value="NAD(P)-binding Rossmann-fold domains"/>
    <property type="match status" value="1"/>
</dbReference>
<dbReference type="PANTHER" id="PTHR43639">
    <property type="entry name" value="OXIDOREDUCTASE, SHORT-CHAIN DEHYDROGENASE/REDUCTASE FAMILY (AFU_ORTHOLOGUE AFUA_5G02870)"/>
    <property type="match status" value="1"/>
</dbReference>
<keyword evidence="6" id="KW-1185">Reference proteome</keyword>